<evidence type="ECO:0000256" key="6">
    <source>
        <dbReference type="ARBA" id="ARBA00023136"/>
    </source>
</evidence>
<dbReference type="PANTHER" id="PTHR43652">
    <property type="entry name" value="BASIC AMINO ACID ANTIPORTER YFCC-RELATED"/>
    <property type="match status" value="1"/>
</dbReference>
<comment type="subcellular location">
    <subcellularLocation>
        <location evidence="1">Membrane</location>
        <topology evidence="1">Multi-pass membrane protein</topology>
    </subcellularLocation>
</comment>
<evidence type="ECO:0000256" key="3">
    <source>
        <dbReference type="ARBA" id="ARBA00022692"/>
    </source>
</evidence>
<keyword evidence="4" id="KW-0677">Repeat</keyword>
<dbReference type="InterPro" id="IPR004680">
    <property type="entry name" value="Cit_transptr-like_dom"/>
</dbReference>
<feature type="transmembrane region" description="Helical" evidence="7">
    <location>
        <begin position="95"/>
        <end position="114"/>
    </location>
</feature>
<keyword evidence="3 7" id="KW-0812">Transmembrane</keyword>
<feature type="transmembrane region" description="Helical" evidence="7">
    <location>
        <begin position="31"/>
        <end position="47"/>
    </location>
</feature>
<gene>
    <name evidence="9" type="ORF">AL504_24895</name>
</gene>
<feature type="transmembrane region" description="Helical" evidence="7">
    <location>
        <begin position="186"/>
        <end position="212"/>
    </location>
</feature>
<feature type="transmembrane region" description="Helical" evidence="7">
    <location>
        <begin position="120"/>
        <end position="139"/>
    </location>
</feature>
<evidence type="ECO:0000256" key="2">
    <source>
        <dbReference type="ARBA" id="ARBA00022448"/>
    </source>
</evidence>
<reference evidence="10" key="1">
    <citation type="submission" date="2015-12" db="EMBL/GenBank/DDBJ databases">
        <title>FDA dAtabase for Regulatory Grade micrObial Sequences (FDA-ARGOS): Supporting development and validation of Infectious Disease Dx tests.</title>
        <authorList>
            <person name="Case J."/>
            <person name="Tallon L."/>
            <person name="Sadzewicz L."/>
            <person name="Sengamalay N."/>
            <person name="Ott S."/>
            <person name="Godinez A."/>
            <person name="Nagaraj S."/>
            <person name="Nadendla S."/>
            <person name="Sichtig H."/>
        </authorList>
    </citation>
    <scope>NUCLEOTIDE SEQUENCE [LARGE SCALE GENOMIC DNA]</scope>
    <source>
        <strain evidence="10">FDAARGOS_147</strain>
    </source>
</reference>
<feature type="transmembrane region" description="Helical" evidence="7">
    <location>
        <begin position="406"/>
        <end position="428"/>
    </location>
</feature>
<keyword evidence="2" id="KW-0813">Transport</keyword>
<proteinExistence type="predicted"/>
<evidence type="ECO:0000256" key="5">
    <source>
        <dbReference type="ARBA" id="ARBA00022989"/>
    </source>
</evidence>
<evidence type="ECO:0000256" key="7">
    <source>
        <dbReference type="SAM" id="Phobius"/>
    </source>
</evidence>
<dbReference type="AlphaFoldDB" id="A0A109XYN2"/>
<sequence>MHLVASGFPILPALITAITIALWAFSRLPEYLTALLFFSAAMIFAAAPREVVFSGFSSAAFWLVLSGYVLGLALKYTGLADRMAGALSRRLAGSYPKVVAGVVALTYLLAFVMPSNMGRIALLMPIVLAYADQIGLVAGRRGRIGLALAVGFGTFQLSTSILPANVPNLVMAGSIETSYGLQLGYLPYLWLHGPVLGILKGAVLVACIAVLFRDTPEAAPPAPAARPLSAAEKRLAVLLGLTLLGWVTDGWHGVSPAWIGLASACLCLLPKVGFVSGEQFGKEVNFRTAIYVAGILGLAAMVADSGLGGIIGRALLAWLPLSPEAPMQSFFSLVGLSAALNFVVTANGVPALYTPLAETLAQASGFPLMTVLMAQVAGYATVIMPYQASPIVVAMGMGQVPARSGLALSLLTALVSFVALVPLDYLWFRLLGMLGS</sequence>
<evidence type="ECO:0000256" key="1">
    <source>
        <dbReference type="ARBA" id="ARBA00004141"/>
    </source>
</evidence>
<keyword evidence="6 7" id="KW-0472">Membrane</keyword>
<feature type="transmembrane region" description="Helical" evidence="7">
    <location>
        <begin position="257"/>
        <end position="277"/>
    </location>
</feature>
<dbReference type="InterPro" id="IPR051679">
    <property type="entry name" value="DASS-Related_Transporters"/>
</dbReference>
<dbReference type="PANTHER" id="PTHR43652:SF6">
    <property type="entry name" value="ARGININE REPRESSOR"/>
    <property type="match status" value="1"/>
</dbReference>
<feature type="transmembrane region" description="Helical" evidence="7">
    <location>
        <begin position="289"/>
        <end position="318"/>
    </location>
</feature>
<evidence type="ECO:0000256" key="4">
    <source>
        <dbReference type="ARBA" id="ARBA00022737"/>
    </source>
</evidence>
<dbReference type="RefSeq" id="WP_061073542.1">
    <property type="nucleotide sequence ID" value="NZ_CP014060.2"/>
</dbReference>
<dbReference type="Pfam" id="PF03600">
    <property type="entry name" value="CitMHS"/>
    <property type="match status" value="1"/>
</dbReference>
<feature type="transmembrane region" description="Helical" evidence="7">
    <location>
        <begin position="6"/>
        <end position="24"/>
    </location>
</feature>
<evidence type="ECO:0000259" key="8">
    <source>
        <dbReference type="Pfam" id="PF03600"/>
    </source>
</evidence>
<keyword evidence="5 7" id="KW-1133">Transmembrane helix</keyword>
<feature type="domain" description="Citrate transporter-like" evidence="8">
    <location>
        <begin position="20"/>
        <end position="374"/>
    </location>
</feature>
<organism evidence="9 10">
    <name type="scientific">Alcaligenes xylosoxydans xylosoxydans</name>
    <name type="common">Achromobacter xylosoxidans</name>
    <dbReference type="NCBI Taxonomy" id="85698"/>
    <lineage>
        <taxon>Bacteria</taxon>
        <taxon>Pseudomonadati</taxon>
        <taxon>Pseudomonadota</taxon>
        <taxon>Betaproteobacteria</taxon>
        <taxon>Burkholderiales</taxon>
        <taxon>Alcaligenaceae</taxon>
        <taxon>Achromobacter</taxon>
    </lineage>
</organism>
<feature type="transmembrane region" description="Helical" evidence="7">
    <location>
        <begin position="53"/>
        <end position="74"/>
    </location>
</feature>
<feature type="transmembrane region" description="Helical" evidence="7">
    <location>
        <begin position="146"/>
        <end position="166"/>
    </location>
</feature>
<dbReference type="EMBL" id="CP014060">
    <property type="protein sequence ID" value="AMG38976.1"/>
    <property type="molecule type" value="Genomic_DNA"/>
</dbReference>
<name>A0A109XYN2_ALCXX</name>
<feature type="transmembrane region" description="Helical" evidence="7">
    <location>
        <begin position="365"/>
        <end position="386"/>
    </location>
</feature>
<evidence type="ECO:0000313" key="9">
    <source>
        <dbReference type="EMBL" id="AMG38976.1"/>
    </source>
</evidence>
<dbReference type="Proteomes" id="UP000060602">
    <property type="component" value="Chromosome"/>
</dbReference>
<feature type="transmembrane region" description="Helical" evidence="7">
    <location>
        <begin position="233"/>
        <end position="251"/>
    </location>
</feature>
<feature type="transmembrane region" description="Helical" evidence="7">
    <location>
        <begin position="330"/>
        <end position="353"/>
    </location>
</feature>
<accession>A0A109XYN2</accession>
<evidence type="ECO:0000313" key="10">
    <source>
        <dbReference type="Proteomes" id="UP000060602"/>
    </source>
</evidence>
<dbReference type="GO" id="GO:0055085">
    <property type="term" value="P:transmembrane transport"/>
    <property type="evidence" value="ECO:0007669"/>
    <property type="project" value="InterPro"/>
</dbReference>
<protein>
    <submittedName>
        <fullName evidence="9">Citrate transporter</fullName>
    </submittedName>
</protein>
<dbReference type="GO" id="GO:0005886">
    <property type="term" value="C:plasma membrane"/>
    <property type="evidence" value="ECO:0007669"/>
    <property type="project" value="TreeGrafter"/>
</dbReference>